<dbReference type="EMBL" id="JBBPDW010000040">
    <property type="protein sequence ID" value="KAK7535516.1"/>
    <property type="molecule type" value="Genomic_DNA"/>
</dbReference>
<feature type="signal peptide" evidence="1">
    <location>
        <begin position="1"/>
        <end position="19"/>
    </location>
</feature>
<gene>
    <name evidence="2" type="ORF">IWX46DRAFT_302513</name>
</gene>
<evidence type="ECO:0000313" key="2">
    <source>
        <dbReference type="EMBL" id="KAK7535516.1"/>
    </source>
</evidence>
<feature type="chain" id="PRO_5047169663" description="Secreted protein" evidence="1">
    <location>
        <begin position="20"/>
        <end position="126"/>
    </location>
</feature>
<keyword evidence="1" id="KW-0732">Signal</keyword>
<reference evidence="2 3" key="1">
    <citation type="submission" date="2024-04" db="EMBL/GenBank/DDBJ databases">
        <title>Phyllosticta paracitricarpa is synonymous to the EU quarantine fungus P. citricarpa based on phylogenomic analyses.</title>
        <authorList>
            <consortium name="Lawrence Berkeley National Laboratory"/>
            <person name="Van Ingen-Buijs V.A."/>
            <person name="Van Westerhoven A.C."/>
            <person name="Haridas S."/>
            <person name="Skiadas P."/>
            <person name="Martin F."/>
            <person name="Groenewald J.Z."/>
            <person name="Crous P.W."/>
            <person name="Seidl M.F."/>
        </authorList>
    </citation>
    <scope>NUCLEOTIDE SEQUENCE [LARGE SCALE GENOMIC DNA]</scope>
    <source>
        <strain evidence="2 3">CBS 122670</strain>
    </source>
</reference>
<evidence type="ECO:0008006" key="4">
    <source>
        <dbReference type="Google" id="ProtNLM"/>
    </source>
</evidence>
<evidence type="ECO:0000313" key="3">
    <source>
        <dbReference type="Proteomes" id="UP001365128"/>
    </source>
</evidence>
<proteinExistence type="predicted"/>
<accession>A0ABR1LLY2</accession>
<comment type="caution">
    <text evidence="2">The sequence shown here is derived from an EMBL/GenBank/DDBJ whole genome shotgun (WGS) entry which is preliminary data.</text>
</comment>
<organism evidence="2 3">
    <name type="scientific">Phyllosticta citricarpa</name>
    <dbReference type="NCBI Taxonomy" id="55181"/>
    <lineage>
        <taxon>Eukaryota</taxon>
        <taxon>Fungi</taxon>
        <taxon>Dikarya</taxon>
        <taxon>Ascomycota</taxon>
        <taxon>Pezizomycotina</taxon>
        <taxon>Dothideomycetes</taxon>
        <taxon>Dothideomycetes incertae sedis</taxon>
        <taxon>Botryosphaeriales</taxon>
        <taxon>Phyllostictaceae</taxon>
        <taxon>Phyllosticta</taxon>
    </lineage>
</organism>
<protein>
    <recommendedName>
        <fullName evidence="4">Secreted protein</fullName>
    </recommendedName>
</protein>
<name>A0ABR1LLY2_9PEZI</name>
<sequence>MMMVVLVLVLVRMLALSCAMMPSMPPSLHPSIPLRFGTYVVNDRSRVGSGQVRSGRCAISKWLIAPSMRLLLPPTRTLLCFRQPTHAPNADGRIHVLSPSMSHATSEKRFGRKCVGNALTYIHTNK</sequence>
<keyword evidence="3" id="KW-1185">Reference proteome</keyword>
<evidence type="ECO:0000256" key="1">
    <source>
        <dbReference type="SAM" id="SignalP"/>
    </source>
</evidence>
<dbReference type="Proteomes" id="UP001365128">
    <property type="component" value="Unassembled WGS sequence"/>
</dbReference>